<keyword evidence="4" id="KW-0411">Iron-sulfur</keyword>
<dbReference type="GO" id="GO:0016491">
    <property type="term" value="F:oxidoreductase activity"/>
    <property type="evidence" value="ECO:0007669"/>
    <property type="project" value="UniProtKB-KW"/>
</dbReference>
<dbReference type="Pfam" id="PF02662">
    <property type="entry name" value="FlpD"/>
    <property type="match status" value="1"/>
</dbReference>
<feature type="domain" description="F420-non-reducing hydrogenase iron-sulfur subunit D" evidence="5">
    <location>
        <begin position="8"/>
        <end position="130"/>
    </location>
</feature>
<organism evidence="6">
    <name type="scientific">marine sediment metagenome</name>
    <dbReference type="NCBI Taxonomy" id="412755"/>
    <lineage>
        <taxon>unclassified sequences</taxon>
        <taxon>metagenomes</taxon>
        <taxon>ecological metagenomes</taxon>
    </lineage>
</organism>
<comment type="caution">
    <text evidence="6">The sequence shown here is derived from an EMBL/GenBank/DDBJ whole genome shotgun (WGS) entry which is preliminary data.</text>
</comment>
<sequence>MAEFEPQIIAFACNWCTYAAADLAGTSRIHYPANVRIVRVMCSGMVSPMYVFKAFEGGADGVIVAGCNYTDCHYIDGPVKCDAMFARLKKMVHILGLEDERLRREMISTSEGVIFARVVEEMVEQLKKLGPSPFKVRAEALV</sequence>
<evidence type="ECO:0000256" key="1">
    <source>
        <dbReference type="ARBA" id="ARBA00022723"/>
    </source>
</evidence>
<dbReference type="EMBL" id="BART01028914">
    <property type="protein sequence ID" value="GAG94823.1"/>
    <property type="molecule type" value="Genomic_DNA"/>
</dbReference>
<evidence type="ECO:0000259" key="5">
    <source>
        <dbReference type="Pfam" id="PF02662"/>
    </source>
</evidence>
<proteinExistence type="predicted"/>
<evidence type="ECO:0000313" key="6">
    <source>
        <dbReference type="EMBL" id="GAG94823.1"/>
    </source>
</evidence>
<evidence type="ECO:0000256" key="2">
    <source>
        <dbReference type="ARBA" id="ARBA00023002"/>
    </source>
</evidence>
<dbReference type="InterPro" id="IPR003813">
    <property type="entry name" value="MvhD/FlpD"/>
</dbReference>
<dbReference type="AlphaFoldDB" id="X1CEZ6"/>
<reference evidence="6" key="1">
    <citation type="journal article" date="2014" name="Front. Microbiol.">
        <title>High frequency of phylogenetically diverse reductive dehalogenase-homologous genes in deep subseafloor sedimentary metagenomes.</title>
        <authorList>
            <person name="Kawai M."/>
            <person name="Futagami T."/>
            <person name="Toyoda A."/>
            <person name="Takaki Y."/>
            <person name="Nishi S."/>
            <person name="Hori S."/>
            <person name="Arai W."/>
            <person name="Tsubouchi T."/>
            <person name="Morono Y."/>
            <person name="Uchiyama I."/>
            <person name="Ito T."/>
            <person name="Fujiyama A."/>
            <person name="Inagaki F."/>
            <person name="Takami H."/>
        </authorList>
    </citation>
    <scope>NUCLEOTIDE SEQUENCE</scope>
    <source>
        <strain evidence="6">Expedition CK06-06</strain>
    </source>
</reference>
<accession>X1CEZ6</accession>
<gene>
    <name evidence="6" type="ORF">S01H4_50861</name>
</gene>
<name>X1CEZ6_9ZZZZ</name>
<dbReference type="GO" id="GO:0046872">
    <property type="term" value="F:metal ion binding"/>
    <property type="evidence" value="ECO:0007669"/>
    <property type="project" value="UniProtKB-KW"/>
</dbReference>
<protein>
    <recommendedName>
        <fullName evidence="5">F420-non-reducing hydrogenase iron-sulfur subunit D domain-containing protein</fullName>
    </recommendedName>
</protein>
<evidence type="ECO:0000256" key="4">
    <source>
        <dbReference type="ARBA" id="ARBA00023014"/>
    </source>
</evidence>
<dbReference type="GO" id="GO:0051536">
    <property type="term" value="F:iron-sulfur cluster binding"/>
    <property type="evidence" value="ECO:0007669"/>
    <property type="project" value="UniProtKB-KW"/>
</dbReference>
<evidence type="ECO:0000256" key="3">
    <source>
        <dbReference type="ARBA" id="ARBA00023004"/>
    </source>
</evidence>
<keyword evidence="1" id="KW-0479">Metal-binding</keyword>
<keyword evidence="3" id="KW-0408">Iron</keyword>
<keyword evidence="2" id="KW-0560">Oxidoreductase</keyword>